<reference evidence="2" key="1">
    <citation type="submission" date="2023-06" db="EMBL/GenBank/DDBJ databases">
        <title>Genomic of Agaribacillus aureum.</title>
        <authorList>
            <person name="Wang G."/>
        </authorList>
    </citation>
    <scope>NUCLEOTIDE SEQUENCE</scope>
    <source>
        <strain evidence="2">BMA12</strain>
    </source>
</reference>
<evidence type="ECO:0000313" key="3">
    <source>
        <dbReference type="Proteomes" id="UP001172083"/>
    </source>
</evidence>
<keyword evidence="1" id="KW-0812">Transmembrane</keyword>
<dbReference type="EMBL" id="JAUJEB010000001">
    <property type="protein sequence ID" value="MDN5211262.1"/>
    <property type="molecule type" value="Genomic_DNA"/>
</dbReference>
<feature type="transmembrane region" description="Helical" evidence="1">
    <location>
        <begin position="37"/>
        <end position="58"/>
    </location>
</feature>
<evidence type="ECO:0000256" key="1">
    <source>
        <dbReference type="SAM" id="Phobius"/>
    </source>
</evidence>
<accession>A0ABT8L2I0</accession>
<dbReference type="RefSeq" id="WP_346756597.1">
    <property type="nucleotide sequence ID" value="NZ_JAUJEB010000001.1"/>
</dbReference>
<protein>
    <recommendedName>
        <fullName evidence="4">CcmD family protein</fullName>
    </recommendedName>
</protein>
<dbReference type="Pfam" id="PF20077">
    <property type="entry name" value="CcmD_alt"/>
    <property type="match status" value="1"/>
</dbReference>
<comment type="caution">
    <text evidence="2">The sequence shown here is derived from an EMBL/GenBank/DDBJ whole genome shotgun (WGS) entry which is preliminary data.</text>
</comment>
<gene>
    <name evidence="2" type="ORF">QQ020_04345</name>
</gene>
<evidence type="ECO:0008006" key="4">
    <source>
        <dbReference type="Google" id="ProtNLM"/>
    </source>
</evidence>
<keyword evidence="1" id="KW-1133">Transmembrane helix</keyword>
<dbReference type="Proteomes" id="UP001172083">
    <property type="component" value="Unassembled WGS sequence"/>
</dbReference>
<sequence length="85" mass="9754">MMIKTKLIFLLPLVLVTNTYAQVDNTVEMADILRQDGKIYTVVFGLLVILTGLILFLIRIDKKIFTLEKNIEDRENVVTADLENQ</sequence>
<keyword evidence="3" id="KW-1185">Reference proteome</keyword>
<evidence type="ECO:0000313" key="2">
    <source>
        <dbReference type="EMBL" id="MDN5211262.1"/>
    </source>
</evidence>
<name>A0ABT8L2I0_9BACT</name>
<keyword evidence="1" id="KW-0472">Membrane</keyword>
<organism evidence="2 3">
    <name type="scientific">Agaribacillus aureus</name>
    <dbReference type="NCBI Taxonomy" id="3051825"/>
    <lineage>
        <taxon>Bacteria</taxon>
        <taxon>Pseudomonadati</taxon>
        <taxon>Bacteroidota</taxon>
        <taxon>Cytophagia</taxon>
        <taxon>Cytophagales</taxon>
        <taxon>Splendidivirgaceae</taxon>
        <taxon>Agaribacillus</taxon>
    </lineage>
</organism>
<proteinExistence type="predicted"/>